<proteinExistence type="predicted"/>
<evidence type="ECO:0000256" key="1">
    <source>
        <dbReference type="SAM" id="MobiDB-lite"/>
    </source>
</evidence>
<comment type="caution">
    <text evidence="2">The sequence shown here is derived from an EMBL/GenBank/DDBJ whole genome shotgun (WGS) entry which is preliminary data.</text>
</comment>
<keyword evidence="3" id="KW-1185">Reference proteome</keyword>
<feature type="region of interest" description="Disordered" evidence="1">
    <location>
        <begin position="129"/>
        <end position="156"/>
    </location>
</feature>
<sequence length="545" mass="62581">MSRIGERELEVLLDWSFNGPFLCSHAKMLELSISQVAQIRAGDPDISSQNTDPCLMEDSMLDMGQSRPNCTPLLKALSKERDCPTSVHIQAKGKELSGDNPSEVRYLESRHTPERASWQQRFYDAEREHADNSLAPLTGKERRRERGRLRKKNNRYNRLDQPTMLMAQTPSFDATAFPVSKLKWQGTPFDPEKARQIRTQWFKRSMTSLSQFTRLYFDQEINVPTFVADSCGRIFIARSARPQFIIDNMQKIVDEVQSFVSICTWESRAAREANLRGDHYFCIAGPDRQNKQRPAFRPWGVENKEHVAKFFQEGCIFQKIDDWVKTFIIDNFPNIAWRFRDSNVYWRDWSVQNGVDPPIQAEYGGGHFFNWCLNAPKHGSSVVRCAPHVDSKNLAFAVCVIFIYGFFNHNERLWLVVWEARLIIQLPAGILLAYPSAIFYHYNIDLADIEIVVTANGEPPTPENSKPVYQEGQEEIRGSMVWFNQATMFSSSELNIQTLKSVQEADKARFAAAKEQGLPPPVPTNLAYNYVKALEQGIFPSAFRL</sequence>
<dbReference type="Gene3D" id="3.60.130.30">
    <property type="match status" value="1"/>
</dbReference>
<organism evidence="2 3">
    <name type="scientific">Collybiopsis confluens</name>
    <dbReference type="NCBI Taxonomy" id="2823264"/>
    <lineage>
        <taxon>Eukaryota</taxon>
        <taxon>Fungi</taxon>
        <taxon>Dikarya</taxon>
        <taxon>Basidiomycota</taxon>
        <taxon>Agaricomycotina</taxon>
        <taxon>Agaricomycetes</taxon>
        <taxon>Agaricomycetidae</taxon>
        <taxon>Agaricales</taxon>
        <taxon>Marasmiineae</taxon>
        <taxon>Omphalotaceae</taxon>
        <taxon>Collybiopsis</taxon>
    </lineage>
</organism>
<accession>A0A8H5MBD3</accession>
<evidence type="ECO:0000313" key="2">
    <source>
        <dbReference type="EMBL" id="KAF5387426.1"/>
    </source>
</evidence>
<reference evidence="2 3" key="1">
    <citation type="journal article" date="2020" name="ISME J.">
        <title>Uncovering the hidden diversity of litter-decomposition mechanisms in mushroom-forming fungi.</title>
        <authorList>
            <person name="Floudas D."/>
            <person name="Bentzer J."/>
            <person name="Ahren D."/>
            <person name="Johansson T."/>
            <person name="Persson P."/>
            <person name="Tunlid A."/>
        </authorList>
    </citation>
    <scope>NUCLEOTIDE SEQUENCE [LARGE SCALE GENOMIC DNA]</scope>
    <source>
        <strain evidence="2 3">CBS 406.79</strain>
    </source>
</reference>
<protein>
    <submittedName>
        <fullName evidence="2">Uncharacterized protein</fullName>
    </submittedName>
</protein>
<dbReference type="Proteomes" id="UP000518752">
    <property type="component" value="Unassembled WGS sequence"/>
</dbReference>
<feature type="compositionally biased region" description="Basic residues" evidence="1">
    <location>
        <begin position="145"/>
        <end position="155"/>
    </location>
</feature>
<dbReference type="OrthoDB" id="3266461at2759"/>
<name>A0A8H5MBD3_9AGAR</name>
<dbReference type="AlphaFoldDB" id="A0A8H5MBD3"/>
<gene>
    <name evidence="2" type="ORF">D9757_007795</name>
</gene>
<dbReference type="EMBL" id="JAACJN010000032">
    <property type="protein sequence ID" value="KAF5387426.1"/>
    <property type="molecule type" value="Genomic_DNA"/>
</dbReference>
<evidence type="ECO:0000313" key="3">
    <source>
        <dbReference type="Proteomes" id="UP000518752"/>
    </source>
</evidence>